<dbReference type="RefSeq" id="WP_106238741.1">
    <property type="nucleotide sequence ID" value="NZ_PVZC01000001.1"/>
</dbReference>
<accession>A0A2T0QDI8</accession>
<dbReference type="InterPro" id="IPR020843">
    <property type="entry name" value="ER"/>
</dbReference>
<dbReference type="PANTHER" id="PTHR43677">
    <property type="entry name" value="SHORT-CHAIN DEHYDROGENASE/REDUCTASE"/>
    <property type="match status" value="1"/>
</dbReference>
<dbReference type="InterPro" id="IPR013149">
    <property type="entry name" value="ADH-like_C"/>
</dbReference>
<keyword evidence="3" id="KW-1185">Reference proteome</keyword>
<dbReference type="SMART" id="SM00829">
    <property type="entry name" value="PKS_ER"/>
    <property type="match status" value="1"/>
</dbReference>
<dbReference type="GO" id="GO:0008270">
    <property type="term" value="F:zinc ion binding"/>
    <property type="evidence" value="ECO:0007669"/>
    <property type="project" value="InterPro"/>
</dbReference>
<sequence length="323" mass="32293">MRVVRFHEYGPPEALRVDEVPEPEPGPGRLLVRVAAAGVGLADTRIRAGLVRDMLPDLPLPFSPGFEVAGTVAAVGAGADPALAGRRVAAAVFGGGYAEVAEVDAEAAYPLPDGLDDAAALALLGQGAAAVGAAEAAAIEPGETVLVQAAAGGVGGLLAQLAKRAGATVIAAVGGPAKYAAALRNGADRAVDYTAPDWADRVRESAPGGVHAVFEGTGGPVSAAAFGLLAPSVGRMVVYGASSGRMPEFDPAELYRRAVAVRGFASVLLPPAELARLRNRAFALAAGGELSPAAGSALPLAEAAAAHRALEERRTTGKTVLIP</sequence>
<evidence type="ECO:0000313" key="3">
    <source>
        <dbReference type="Proteomes" id="UP000237846"/>
    </source>
</evidence>
<dbReference type="Gene3D" id="3.90.180.10">
    <property type="entry name" value="Medium-chain alcohol dehydrogenases, catalytic domain"/>
    <property type="match status" value="1"/>
</dbReference>
<dbReference type="InterPro" id="IPR036291">
    <property type="entry name" value="NAD(P)-bd_dom_sf"/>
</dbReference>
<dbReference type="Gene3D" id="3.40.50.720">
    <property type="entry name" value="NAD(P)-binding Rossmann-like Domain"/>
    <property type="match status" value="1"/>
</dbReference>
<dbReference type="Pfam" id="PF08240">
    <property type="entry name" value="ADH_N"/>
    <property type="match status" value="1"/>
</dbReference>
<dbReference type="InterPro" id="IPR011032">
    <property type="entry name" value="GroES-like_sf"/>
</dbReference>
<dbReference type="InterPro" id="IPR013154">
    <property type="entry name" value="ADH-like_N"/>
</dbReference>
<feature type="domain" description="Enoyl reductase (ER)" evidence="1">
    <location>
        <begin position="10"/>
        <end position="321"/>
    </location>
</feature>
<proteinExistence type="predicted"/>
<evidence type="ECO:0000313" key="2">
    <source>
        <dbReference type="EMBL" id="PRY02016.1"/>
    </source>
</evidence>
<dbReference type="PANTHER" id="PTHR43677:SF4">
    <property type="entry name" value="QUINONE OXIDOREDUCTASE-LIKE PROTEIN 2"/>
    <property type="match status" value="1"/>
</dbReference>
<dbReference type="InterPro" id="IPR051397">
    <property type="entry name" value="Zn-ADH-like_protein"/>
</dbReference>
<dbReference type="OrthoDB" id="5195079at2"/>
<reference evidence="2 3" key="1">
    <citation type="submission" date="2018-03" db="EMBL/GenBank/DDBJ databases">
        <title>Genomic Encyclopedia of Archaeal and Bacterial Type Strains, Phase II (KMG-II): from individual species to whole genera.</title>
        <authorList>
            <person name="Goeker M."/>
        </authorList>
    </citation>
    <scope>NUCLEOTIDE SEQUENCE [LARGE SCALE GENOMIC DNA]</scope>
    <source>
        <strain evidence="2 3">DSM 45601</strain>
    </source>
</reference>
<dbReference type="AlphaFoldDB" id="A0A2T0QDI8"/>
<dbReference type="InterPro" id="IPR002364">
    <property type="entry name" value="Quin_OxRdtase/zeta-crystal_CS"/>
</dbReference>
<dbReference type="GO" id="GO:0016491">
    <property type="term" value="F:oxidoreductase activity"/>
    <property type="evidence" value="ECO:0007669"/>
    <property type="project" value="InterPro"/>
</dbReference>
<protein>
    <submittedName>
        <fullName evidence="2">NADPH2:quinone reductase</fullName>
    </submittedName>
</protein>
<gene>
    <name evidence="2" type="ORF">CLV72_101614</name>
</gene>
<dbReference type="Pfam" id="PF00107">
    <property type="entry name" value="ADH_zinc_N"/>
    <property type="match status" value="1"/>
</dbReference>
<organism evidence="2 3">
    <name type="scientific">Allonocardiopsis opalescens</name>
    <dbReference type="NCBI Taxonomy" id="1144618"/>
    <lineage>
        <taxon>Bacteria</taxon>
        <taxon>Bacillati</taxon>
        <taxon>Actinomycetota</taxon>
        <taxon>Actinomycetes</taxon>
        <taxon>Streptosporangiales</taxon>
        <taxon>Allonocardiopsis</taxon>
    </lineage>
</organism>
<dbReference type="PROSITE" id="PS01162">
    <property type="entry name" value="QOR_ZETA_CRYSTAL"/>
    <property type="match status" value="1"/>
</dbReference>
<dbReference type="Proteomes" id="UP000237846">
    <property type="component" value="Unassembled WGS sequence"/>
</dbReference>
<dbReference type="SUPFAM" id="SSF51735">
    <property type="entry name" value="NAD(P)-binding Rossmann-fold domains"/>
    <property type="match status" value="1"/>
</dbReference>
<comment type="caution">
    <text evidence="2">The sequence shown here is derived from an EMBL/GenBank/DDBJ whole genome shotgun (WGS) entry which is preliminary data.</text>
</comment>
<evidence type="ECO:0000259" key="1">
    <source>
        <dbReference type="SMART" id="SM00829"/>
    </source>
</evidence>
<name>A0A2T0QDI8_9ACTN</name>
<dbReference type="SUPFAM" id="SSF50129">
    <property type="entry name" value="GroES-like"/>
    <property type="match status" value="1"/>
</dbReference>
<dbReference type="EMBL" id="PVZC01000001">
    <property type="protein sequence ID" value="PRY02016.1"/>
    <property type="molecule type" value="Genomic_DNA"/>
</dbReference>